<keyword evidence="2" id="KW-1185">Reference proteome</keyword>
<feature type="non-terminal residue" evidence="1">
    <location>
        <position position="171"/>
    </location>
</feature>
<dbReference type="Proteomes" id="UP000023152">
    <property type="component" value="Unassembled WGS sequence"/>
</dbReference>
<organism evidence="1 2">
    <name type="scientific">Reticulomyxa filosa</name>
    <dbReference type="NCBI Taxonomy" id="46433"/>
    <lineage>
        <taxon>Eukaryota</taxon>
        <taxon>Sar</taxon>
        <taxon>Rhizaria</taxon>
        <taxon>Retaria</taxon>
        <taxon>Foraminifera</taxon>
        <taxon>Monothalamids</taxon>
        <taxon>Reticulomyxidae</taxon>
        <taxon>Reticulomyxa</taxon>
    </lineage>
</organism>
<name>X6LRD6_RETFI</name>
<sequence>MLSTTKSGVEMIKAFFKDEKLWRALKTKDNVEAQIQAAQQIASQAAQLRNNIATSSSPEDWKDFLEHLGKMLIEEHVHSHQAHEIIGGILVMKELVGVDLGSHDQKIYRFTNYLRTILETSETHKSKQVISLAVQTFGDCIANSSETQARNIIEQEIPRALDCRLSSMPTK</sequence>
<dbReference type="InterPro" id="IPR016024">
    <property type="entry name" value="ARM-type_fold"/>
</dbReference>
<gene>
    <name evidence="1" type="ORF">RFI_33198</name>
</gene>
<evidence type="ECO:0000313" key="2">
    <source>
        <dbReference type="Proteomes" id="UP000023152"/>
    </source>
</evidence>
<accession>X6LRD6</accession>
<evidence type="ECO:0000313" key="1">
    <source>
        <dbReference type="EMBL" id="ETO04199.1"/>
    </source>
</evidence>
<dbReference type="AlphaFoldDB" id="X6LRD6"/>
<protein>
    <submittedName>
        <fullName evidence="1">Uncharacterized protein</fullName>
    </submittedName>
</protein>
<dbReference type="SUPFAM" id="SSF48371">
    <property type="entry name" value="ARM repeat"/>
    <property type="match status" value="1"/>
</dbReference>
<proteinExistence type="predicted"/>
<dbReference type="EMBL" id="ASPP01029693">
    <property type="protein sequence ID" value="ETO04199.1"/>
    <property type="molecule type" value="Genomic_DNA"/>
</dbReference>
<reference evidence="1 2" key="1">
    <citation type="journal article" date="2013" name="Curr. Biol.">
        <title>The Genome of the Foraminiferan Reticulomyxa filosa.</title>
        <authorList>
            <person name="Glockner G."/>
            <person name="Hulsmann N."/>
            <person name="Schleicher M."/>
            <person name="Noegel A.A."/>
            <person name="Eichinger L."/>
            <person name="Gallinger C."/>
            <person name="Pawlowski J."/>
            <person name="Sierra R."/>
            <person name="Euteneuer U."/>
            <person name="Pillet L."/>
            <person name="Moustafa A."/>
            <person name="Platzer M."/>
            <person name="Groth M."/>
            <person name="Szafranski K."/>
            <person name="Schliwa M."/>
        </authorList>
    </citation>
    <scope>NUCLEOTIDE SEQUENCE [LARGE SCALE GENOMIC DNA]</scope>
</reference>
<comment type="caution">
    <text evidence="1">The sequence shown here is derived from an EMBL/GenBank/DDBJ whole genome shotgun (WGS) entry which is preliminary data.</text>
</comment>